<dbReference type="AlphaFoldDB" id="A0A086TE16"/>
<dbReference type="EMBL" id="JPKY01000008">
    <property type="protein sequence ID" value="KFH47598.1"/>
    <property type="molecule type" value="Genomic_DNA"/>
</dbReference>
<feature type="region of interest" description="Disordered" evidence="1">
    <location>
        <begin position="65"/>
        <end position="90"/>
    </location>
</feature>
<sequence>MSPAPSRPPVESDLAVHVFCPQPAKRLSVLLAQELGRPLVARVHEYQGPRTVRIKNIMIERVQSEGRDINGQRDADSKLPLRGLMKGQEP</sequence>
<organism evidence="2 3">
    <name type="scientific">Hapsidospora chrysogenum (strain ATCC 11550 / CBS 779.69 / DSM 880 / IAM 14645 / JCM 23072 / IMI 49137)</name>
    <name type="common">Acremonium chrysogenum</name>
    <dbReference type="NCBI Taxonomy" id="857340"/>
    <lineage>
        <taxon>Eukaryota</taxon>
        <taxon>Fungi</taxon>
        <taxon>Dikarya</taxon>
        <taxon>Ascomycota</taxon>
        <taxon>Pezizomycotina</taxon>
        <taxon>Sordariomycetes</taxon>
        <taxon>Hypocreomycetidae</taxon>
        <taxon>Hypocreales</taxon>
        <taxon>Bionectriaceae</taxon>
        <taxon>Hapsidospora</taxon>
    </lineage>
</organism>
<gene>
    <name evidence="2" type="ORF">ACRE_015380</name>
</gene>
<comment type="caution">
    <text evidence="2">The sequence shown here is derived from an EMBL/GenBank/DDBJ whole genome shotgun (WGS) entry which is preliminary data.</text>
</comment>
<evidence type="ECO:0000313" key="3">
    <source>
        <dbReference type="Proteomes" id="UP000029964"/>
    </source>
</evidence>
<protein>
    <submittedName>
        <fullName evidence="2">Uncharacterized protein</fullName>
    </submittedName>
</protein>
<dbReference type="HOGENOM" id="CLU_2440323_0_0_1"/>
<reference evidence="3" key="1">
    <citation type="journal article" date="2014" name="Genome Announc.">
        <title>Genome sequence and annotation of Acremonium chrysogenum, producer of the beta-lactam antibiotic cephalosporin C.</title>
        <authorList>
            <person name="Terfehr D."/>
            <person name="Dahlmann T.A."/>
            <person name="Specht T."/>
            <person name="Zadra I."/>
            <person name="Kuernsteiner H."/>
            <person name="Kueck U."/>
        </authorList>
    </citation>
    <scope>NUCLEOTIDE SEQUENCE [LARGE SCALE GENOMIC DNA]</scope>
    <source>
        <strain evidence="3">ATCC 11550 / CBS 779.69 / DSM 880 / IAM 14645 / JCM 23072 / IMI 49137</strain>
    </source>
</reference>
<keyword evidence="3" id="KW-1185">Reference proteome</keyword>
<evidence type="ECO:0000313" key="2">
    <source>
        <dbReference type="EMBL" id="KFH47598.1"/>
    </source>
</evidence>
<accession>A0A086TE16</accession>
<proteinExistence type="predicted"/>
<feature type="compositionally biased region" description="Basic and acidic residues" evidence="1">
    <location>
        <begin position="65"/>
        <end position="79"/>
    </location>
</feature>
<evidence type="ECO:0000256" key="1">
    <source>
        <dbReference type="SAM" id="MobiDB-lite"/>
    </source>
</evidence>
<name>A0A086TE16_HAPC1</name>
<dbReference type="Proteomes" id="UP000029964">
    <property type="component" value="Unassembled WGS sequence"/>
</dbReference>